<dbReference type="EMBL" id="JADINH010000003">
    <property type="protein sequence ID" value="MBO8414790.1"/>
    <property type="molecule type" value="Genomic_DNA"/>
</dbReference>
<feature type="domain" description="HTH araC/xylS-type" evidence="4">
    <location>
        <begin position="304"/>
        <end position="402"/>
    </location>
</feature>
<reference evidence="5" key="1">
    <citation type="submission" date="2020-10" db="EMBL/GenBank/DDBJ databases">
        <authorList>
            <person name="Gilroy R."/>
        </authorList>
    </citation>
    <scope>NUCLEOTIDE SEQUENCE</scope>
    <source>
        <strain evidence="5">17213</strain>
    </source>
</reference>
<comment type="caution">
    <text evidence="5">The sequence shown here is derived from an EMBL/GenBank/DDBJ whole genome shotgun (WGS) entry which is preliminary data.</text>
</comment>
<dbReference type="PANTHER" id="PTHR43280:SF2">
    <property type="entry name" value="HTH-TYPE TRANSCRIPTIONAL REGULATOR EXSA"/>
    <property type="match status" value="1"/>
</dbReference>
<keyword evidence="2" id="KW-0238">DNA-binding</keyword>
<evidence type="ECO:0000256" key="3">
    <source>
        <dbReference type="ARBA" id="ARBA00023163"/>
    </source>
</evidence>
<protein>
    <submittedName>
        <fullName evidence="5">Helix-turn-helix transcriptional regulator</fullName>
    </submittedName>
</protein>
<evidence type="ECO:0000313" key="6">
    <source>
        <dbReference type="Proteomes" id="UP000823631"/>
    </source>
</evidence>
<gene>
    <name evidence="5" type="ORF">IAB19_00200</name>
</gene>
<dbReference type="SUPFAM" id="SSF46689">
    <property type="entry name" value="Homeodomain-like"/>
    <property type="match status" value="2"/>
</dbReference>
<dbReference type="InterPro" id="IPR018060">
    <property type="entry name" value="HTH_AraC"/>
</dbReference>
<accession>A0A9D9GT40</accession>
<dbReference type="InterPro" id="IPR009057">
    <property type="entry name" value="Homeodomain-like_sf"/>
</dbReference>
<evidence type="ECO:0000313" key="5">
    <source>
        <dbReference type="EMBL" id="MBO8414790.1"/>
    </source>
</evidence>
<name>A0A9D9GT40_9GAMM</name>
<keyword evidence="1" id="KW-0805">Transcription regulation</keyword>
<evidence type="ECO:0000256" key="2">
    <source>
        <dbReference type="ARBA" id="ARBA00023125"/>
    </source>
</evidence>
<dbReference type="InterPro" id="IPR018062">
    <property type="entry name" value="HTH_AraC-typ_CS"/>
</dbReference>
<sequence>MTVATDALELDKEFYLQTIAHITHIPLMLIRADGSCELSFSGWREDTNPLIEDKAFSQQLFTLAQEKKASLFCDFFSIYFAVCKWSEECAVILGPFSESEASPSVVRAFSIKHQVRLRPISLCPNYVVCSCLEQMYYLRTGQRLSLSDLLDSAVVKKDLHVQLDQQIMKVMIRQFESIVPHNDGSWEIIRRKSIMNGDLEALQKHRDAPFAGKRGVIGPTPLRNAKNLAIVDVTVTSRAALDAGLDSETVYCISDGYFLQIEQAQTEMEADAIAHIAAEEFTKLVKKLREGSYHVNENTSEYFIKARDFIIRHIYEKLLVEDIASEVGISADYLETLFHRELGLTVNDFIINQKIERAVLLMHNPKLSLDGIITMLGYSSKSNFTAQFKKRKNMTPGRYRRYLLNEYLCVPEIKEQSEDAAPADT</sequence>
<dbReference type="PROSITE" id="PS01124">
    <property type="entry name" value="HTH_ARAC_FAMILY_2"/>
    <property type="match status" value="1"/>
</dbReference>
<dbReference type="SMART" id="SM00342">
    <property type="entry name" value="HTH_ARAC"/>
    <property type="match status" value="1"/>
</dbReference>
<proteinExistence type="predicted"/>
<dbReference type="Proteomes" id="UP000823631">
    <property type="component" value="Unassembled WGS sequence"/>
</dbReference>
<organism evidence="5 6">
    <name type="scientific">Candidatus Avisuccinivibrio stercorigallinarum</name>
    <dbReference type="NCBI Taxonomy" id="2840704"/>
    <lineage>
        <taxon>Bacteria</taxon>
        <taxon>Pseudomonadati</taxon>
        <taxon>Pseudomonadota</taxon>
        <taxon>Gammaproteobacteria</taxon>
        <taxon>Aeromonadales</taxon>
        <taxon>Succinivibrionaceae</taxon>
        <taxon>Succinivibrionaceae incertae sedis</taxon>
        <taxon>Candidatus Avisuccinivibrio</taxon>
    </lineage>
</organism>
<reference evidence="5" key="2">
    <citation type="journal article" date="2021" name="PeerJ">
        <title>Extensive microbial diversity within the chicken gut microbiome revealed by metagenomics and culture.</title>
        <authorList>
            <person name="Gilroy R."/>
            <person name="Ravi A."/>
            <person name="Getino M."/>
            <person name="Pursley I."/>
            <person name="Horton D.L."/>
            <person name="Alikhan N.F."/>
            <person name="Baker D."/>
            <person name="Gharbi K."/>
            <person name="Hall N."/>
            <person name="Watson M."/>
            <person name="Adriaenssens E.M."/>
            <person name="Foster-Nyarko E."/>
            <person name="Jarju S."/>
            <person name="Secka A."/>
            <person name="Antonio M."/>
            <person name="Oren A."/>
            <person name="Chaudhuri R.R."/>
            <person name="La Ragione R."/>
            <person name="Hildebrand F."/>
            <person name="Pallen M.J."/>
        </authorList>
    </citation>
    <scope>NUCLEOTIDE SEQUENCE</scope>
    <source>
        <strain evidence="5">17213</strain>
    </source>
</reference>
<dbReference type="PROSITE" id="PS00041">
    <property type="entry name" value="HTH_ARAC_FAMILY_1"/>
    <property type="match status" value="1"/>
</dbReference>
<dbReference type="GO" id="GO:0043565">
    <property type="term" value="F:sequence-specific DNA binding"/>
    <property type="evidence" value="ECO:0007669"/>
    <property type="project" value="InterPro"/>
</dbReference>
<dbReference type="AlphaFoldDB" id="A0A9D9GT40"/>
<dbReference type="PANTHER" id="PTHR43280">
    <property type="entry name" value="ARAC-FAMILY TRANSCRIPTIONAL REGULATOR"/>
    <property type="match status" value="1"/>
</dbReference>
<evidence type="ECO:0000256" key="1">
    <source>
        <dbReference type="ARBA" id="ARBA00023015"/>
    </source>
</evidence>
<dbReference type="GO" id="GO:0003700">
    <property type="term" value="F:DNA-binding transcription factor activity"/>
    <property type="evidence" value="ECO:0007669"/>
    <property type="project" value="InterPro"/>
</dbReference>
<evidence type="ECO:0000259" key="4">
    <source>
        <dbReference type="PROSITE" id="PS01124"/>
    </source>
</evidence>
<keyword evidence="3" id="KW-0804">Transcription</keyword>
<dbReference type="Pfam" id="PF12833">
    <property type="entry name" value="HTH_18"/>
    <property type="match status" value="1"/>
</dbReference>
<dbReference type="Gene3D" id="1.10.10.60">
    <property type="entry name" value="Homeodomain-like"/>
    <property type="match status" value="2"/>
</dbReference>